<dbReference type="Proteomes" id="UP000283700">
    <property type="component" value="Unassembled WGS sequence"/>
</dbReference>
<evidence type="ECO:0000256" key="4">
    <source>
        <dbReference type="HAMAP-Rule" id="MF_00360"/>
    </source>
</evidence>
<evidence type="ECO:0000313" key="9">
    <source>
        <dbReference type="EMBL" id="RHN11296.1"/>
    </source>
</evidence>
<dbReference type="NCBIfam" id="TIGR00166">
    <property type="entry name" value="S6"/>
    <property type="match status" value="1"/>
</dbReference>
<dbReference type="InterPro" id="IPR020814">
    <property type="entry name" value="Ribosomal_S6_plastid/chlpt"/>
</dbReference>
<dbReference type="InterPro" id="IPR035980">
    <property type="entry name" value="Ribosomal_bS6_sf"/>
</dbReference>
<dbReference type="Proteomes" id="UP000286561">
    <property type="component" value="Unassembled WGS sequence"/>
</dbReference>
<dbReference type="GO" id="GO:0005840">
    <property type="term" value="C:ribosome"/>
    <property type="evidence" value="ECO:0007669"/>
    <property type="project" value="UniProtKB-KW"/>
</dbReference>
<evidence type="ECO:0000313" key="6">
    <source>
        <dbReference type="EMBL" id="RGZ76716.1"/>
    </source>
</evidence>
<evidence type="ECO:0000313" key="14">
    <source>
        <dbReference type="Proteomes" id="UP000286561"/>
    </source>
</evidence>
<keyword evidence="4 5" id="KW-0689">Ribosomal protein</keyword>
<comment type="caution">
    <text evidence="5">The sequence shown here is derived from an EMBL/GenBank/DDBJ whole genome shotgun (WGS) entry which is preliminary data.</text>
</comment>
<keyword evidence="4" id="KW-0699">rRNA-binding</keyword>
<accession>A0A374N2H2</accession>
<evidence type="ECO:0000313" key="5">
    <source>
        <dbReference type="EMBL" id="RGI77924.1"/>
    </source>
</evidence>
<dbReference type="Gene3D" id="3.30.70.60">
    <property type="match status" value="1"/>
</dbReference>
<evidence type="ECO:0000256" key="2">
    <source>
        <dbReference type="ARBA" id="ARBA00035104"/>
    </source>
</evidence>
<comment type="similarity">
    <text evidence="1 4">Belongs to the bacterial ribosomal protein bS6 family.</text>
</comment>
<dbReference type="HAMAP" id="MF_00360">
    <property type="entry name" value="Ribosomal_bS6"/>
    <property type="match status" value="1"/>
</dbReference>
<evidence type="ECO:0000313" key="11">
    <source>
        <dbReference type="Proteomes" id="UP000283497"/>
    </source>
</evidence>
<dbReference type="GO" id="GO:0070181">
    <property type="term" value="F:small ribosomal subunit rRNA binding"/>
    <property type="evidence" value="ECO:0007669"/>
    <property type="project" value="TreeGrafter"/>
</dbReference>
<dbReference type="EMBL" id="QSOE01000165">
    <property type="protein sequence ID" value="RGI77924.1"/>
    <property type="molecule type" value="Genomic_DNA"/>
</dbReference>
<protein>
    <recommendedName>
        <fullName evidence="3 4">Small ribosomal subunit protein bS6</fullName>
    </recommendedName>
</protein>
<comment type="function">
    <text evidence="2 4">Binds together with bS18 to 16S ribosomal RNA.</text>
</comment>
<proteinExistence type="inferred from homology"/>
<dbReference type="AlphaFoldDB" id="A0A374N2H2"/>
<dbReference type="GO" id="GO:1990904">
    <property type="term" value="C:ribonucleoprotein complex"/>
    <property type="evidence" value="ECO:0007669"/>
    <property type="project" value="UniProtKB-KW"/>
</dbReference>
<sequence length="95" mass="11157">MNKYELALVINAKIEDDARTDAIEKIKALIEKFGGEITNVDEWGKKKLAYEIQKMREGYYYFIQFDASAECPAEIERRVRIMEPVMRYLCVKQDA</sequence>
<evidence type="ECO:0000313" key="12">
    <source>
        <dbReference type="Proteomes" id="UP000283700"/>
    </source>
</evidence>
<dbReference type="Proteomes" id="UP000283497">
    <property type="component" value="Unassembled WGS sequence"/>
</dbReference>
<name>A0A374N2H2_9FIRM</name>
<dbReference type="EMBL" id="QRNJ01000050">
    <property type="protein sequence ID" value="RHK36824.1"/>
    <property type="molecule type" value="Genomic_DNA"/>
</dbReference>
<dbReference type="EMBL" id="QSID01000014">
    <property type="protein sequence ID" value="RHC62470.1"/>
    <property type="molecule type" value="Genomic_DNA"/>
</dbReference>
<dbReference type="RefSeq" id="WP_005344024.1">
    <property type="nucleotide sequence ID" value="NZ_BLYK01000045.1"/>
</dbReference>
<dbReference type="PANTHER" id="PTHR21011">
    <property type="entry name" value="MITOCHONDRIAL 28S RIBOSOMAL PROTEIN S6"/>
    <property type="match status" value="1"/>
</dbReference>
<organism evidence="5 10">
    <name type="scientific">Anaerobutyricum hallii</name>
    <dbReference type="NCBI Taxonomy" id="39488"/>
    <lineage>
        <taxon>Bacteria</taxon>
        <taxon>Bacillati</taxon>
        <taxon>Bacillota</taxon>
        <taxon>Clostridia</taxon>
        <taxon>Lachnospirales</taxon>
        <taxon>Lachnospiraceae</taxon>
        <taxon>Anaerobutyricum</taxon>
    </lineage>
</organism>
<evidence type="ECO:0000256" key="3">
    <source>
        <dbReference type="ARBA" id="ARBA00035294"/>
    </source>
</evidence>
<reference evidence="10 11" key="1">
    <citation type="submission" date="2018-08" db="EMBL/GenBank/DDBJ databases">
        <title>A genome reference for cultivated species of the human gut microbiota.</title>
        <authorList>
            <person name="Zou Y."/>
            <person name="Xue W."/>
            <person name="Luo G."/>
        </authorList>
    </citation>
    <scope>NUCLEOTIDE SEQUENCE [LARGE SCALE GENOMIC DNA]</scope>
    <source>
        <strain evidence="9 12">AF31-17AC</strain>
        <strain evidence="8 11">AF45-14BH</strain>
        <strain evidence="7 13">AM34-3LB</strain>
        <strain evidence="6 14">AM48-23BH</strain>
        <strain evidence="5 10">TM10-1AC</strain>
    </source>
</reference>
<evidence type="ECO:0000313" key="10">
    <source>
        <dbReference type="Proteomes" id="UP000262524"/>
    </source>
</evidence>
<dbReference type="CDD" id="cd00473">
    <property type="entry name" value="bS6"/>
    <property type="match status" value="1"/>
</dbReference>
<dbReference type="SUPFAM" id="SSF54995">
    <property type="entry name" value="Ribosomal protein S6"/>
    <property type="match status" value="1"/>
</dbReference>
<dbReference type="Proteomes" id="UP000284621">
    <property type="component" value="Unassembled WGS sequence"/>
</dbReference>
<keyword evidence="13" id="KW-1185">Reference proteome</keyword>
<dbReference type="GeneID" id="75049763"/>
<evidence type="ECO:0000256" key="1">
    <source>
        <dbReference type="ARBA" id="ARBA00009512"/>
    </source>
</evidence>
<dbReference type="OrthoDB" id="9812702at2"/>
<dbReference type="InterPro" id="IPR000529">
    <property type="entry name" value="Ribosomal_bS6"/>
</dbReference>
<dbReference type="GO" id="GO:0006412">
    <property type="term" value="P:translation"/>
    <property type="evidence" value="ECO:0007669"/>
    <property type="project" value="UniProtKB-UniRule"/>
</dbReference>
<dbReference type="GO" id="GO:0003735">
    <property type="term" value="F:structural constituent of ribosome"/>
    <property type="evidence" value="ECO:0007669"/>
    <property type="project" value="InterPro"/>
</dbReference>
<dbReference type="EMBL" id="QSEP01000184">
    <property type="protein sequence ID" value="RGZ76716.1"/>
    <property type="molecule type" value="Genomic_DNA"/>
</dbReference>
<keyword evidence="4" id="KW-0687">Ribonucleoprotein</keyword>
<evidence type="ECO:0000313" key="7">
    <source>
        <dbReference type="EMBL" id="RHC62470.1"/>
    </source>
</evidence>
<evidence type="ECO:0000313" key="13">
    <source>
        <dbReference type="Proteomes" id="UP000284621"/>
    </source>
</evidence>
<keyword evidence="4" id="KW-0694">RNA-binding</keyword>
<dbReference type="Proteomes" id="UP000262524">
    <property type="component" value="Unassembled WGS sequence"/>
</dbReference>
<evidence type="ECO:0000313" key="8">
    <source>
        <dbReference type="EMBL" id="RHK36824.1"/>
    </source>
</evidence>
<dbReference type="GO" id="GO:0005737">
    <property type="term" value="C:cytoplasm"/>
    <property type="evidence" value="ECO:0007669"/>
    <property type="project" value="UniProtKB-ARBA"/>
</dbReference>
<dbReference type="EMBL" id="QRQO01000040">
    <property type="protein sequence ID" value="RHN11296.1"/>
    <property type="molecule type" value="Genomic_DNA"/>
</dbReference>
<gene>
    <name evidence="4" type="primary">rpsF</name>
    <name evidence="8" type="ORF">DW068_12135</name>
    <name evidence="7" type="ORF">DW833_11445</name>
    <name evidence="6" type="ORF">DW972_15025</name>
    <name evidence="9" type="ORF">DWZ29_12330</name>
    <name evidence="5" type="ORF">DXD91_14670</name>
</gene>
<dbReference type="PANTHER" id="PTHR21011:SF1">
    <property type="entry name" value="SMALL RIBOSOMAL SUBUNIT PROTEIN BS6M"/>
    <property type="match status" value="1"/>
</dbReference>
<dbReference type="Pfam" id="PF01250">
    <property type="entry name" value="Ribosomal_S6"/>
    <property type="match status" value="1"/>
</dbReference>
<dbReference type="InterPro" id="IPR014717">
    <property type="entry name" value="Transl_elong_EF1B/ribsomal_bS6"/>
</dbReference>